<keyword evidence="4" id="KW-1185">Reference proteome</keyword>
<keyword evidence="3" id="KW-0378">Hydrolase</keyword>
<name>V6F7P4_MAGGM</name>
<evidence type="ECO:0000313" key="4">
    <source>
        <dbReference type="Proteomes" id="UP000018922"/>
    </source>
</evidence>
<dbReference type="InterPro" id="IPR000073">
    <property type="entry name" value="AB_hydrolase_1"/>
</dbReference>
<sequence length="287" mass="31362">MIMRTFLRLLLILVLLAPTAAFAAKDGESRFAGADGVLIHYKSWGKGSPVILIHGFTLNQSFWRHQVPELAKTHRVIALDLPGHGQSGKPRDTAYTMDFYASAVEAVAKDAGLDHTALVGHSMGLPVIHTVMRRGQLKVDKAVFVDGAILAHSNDPAAQAAQAAWMQAMIDGLKSPGYRLVLEQFFQGISSKVTAKQKKELLDTSRAVDQHVAVSTFEHFADAAVWAPATYDIPVLGLYAAVSQMGVKEWLAVNYPKAKLEVWSDVDHFPQLTQPARVNKAIIAFLK</sequence>
<dbReference type="KEGG" id="mgy:MGMSRv2__4162"/>
<dbReference type="Proteomes" id="UP000018922">
    <property type="component" value="Chromosome I"/>
</dbReference>
<dbReference type="PANTHER" id="PTHR46438:SF11">
    <property type="entry name" value="LIPASE-RELATED"/>
    <property type="match status" value="1"/>
</dbReference>
<feature type="chain" id="PRO_5004745256" evidence="1">
    <location>
        <begin position="24"/>
        <end position="287"/>
    </location>
</feature>
<feature type="domain" description="AB hydrolase-1" evidence="2">
    <location>
        <begin position="49"/>
        <end position="187"/>
    </location>
</feature>
<evidence type="ECO:0000259" key="2">
    <source>
        <dbReference type="Pfam" id="PF00561"/>
    </source>
</evidence>
<dbReference type="eggNOG" id="COG0596">
    <property type="taxonomic scope" value="Bacteria"/>
</dbReference>
<proteinExistence type="predicted"/>
<dbReference type="GO" id="GO:0016787">
    <property type="term" value="F:hydrolase activity"/>
    <property type="evidence" value="ECO:0007669"/>
    <property type="project" value="UniProtKB-KW"/>
</dbReference>
<dbReference type="AlphaFoldDB" id="V6F7P4"/>
<keyword evidence="1" id="KW-0732">Signal</keyword>
<protein>
    <submittedName>
        <fullName evidence="3">Alpha/beta hydrolase fold</fullName>
    </submittedName>
</protein>
<accession>V6F7P4</accession>
<dbReference type="SUPFAM" id="SSF53474">
    <property type="entry name" value="alpha/beta-Hydrolases"/>
    <property type="match status" value="1"/>
</dbReference>
<dbReference type="HOGENOM" id="CLU_020336_50_4_5"/>
<dbReference type="InterPro" id="IPR029058">
    <property type="entry name" value="AB_hydrolase_fold"/>
</dbReference>
<reference evidence="3 4" key="1">
    <citation type="journal article" date="2014" name="Genome Announc.">
        <title>Complete genome sequence of Magnetospirillum gryphiswaldense MSR-1.</title>
        <authorList>
            <person name="Wang X."/>
            <person name="Wang Q."/>
            <person name="Zhang W."/>
            <person name="Wang Y."/>
            <person name="Li L."/>
            <person name="Wen T."/>
            <person name="Zhang T."/>
            <person name="Zhang Y."/>
            <person name="Xu J."/>
            <person name="Hu J."/>
            <person name="Li S."/>
            <person name="Liu L."/>
            <person name="Liu J."/>
            <person name="Jiang W."/>
            <person name="Tian J."/>
            <person name="Li Y."/>
            <person name="Schuler D."/>
            <person name="Wang L."/>
            <person name="Li J."/>
        </authorList>
    </citation>
    <scope>NUCLEOTIDE SEQUENCE [LARGE SCALE GENOMIC DNA]</scope>
    <source>
        <strain evidence="4">DSM 6361 / JCM 21280 / NBRC 15271 / MSR-1</strain>
    </source>
</reference>
<feature type="signal peptide" evidence="1">
    <location>
        <begin position="1"/>
        <end position="23"/>
    </location>
</feature>
<evidence type="ECO:0000256" key="1">
    <source>
        <dbReference type="SAM" id="SignalP"/>
    </source>
</evidence>
<gene>
    <name evidence="3" type="ordered locus">MGMSRv2__4162</name>
</gene>
<dbReference type="STRING" id="1430440.MGMSRv2__4162"/>
<dbReference type="EMBL" id="HG794546">
    <property type="protein sequence ID" value="CDL01377.1"/>
    <property type="molecule type" value="Genomic_DNA"/>
</dbReference>
<dbReference type="Pfam" id="PF00561">
    <property type="entry name" value="Abhydrolase_1"/>
    <property type="match status" value="1"/>
</dbReference>
<evidence type="ECO:0000313" key="3">
    <source>
        <dbReference type="EMBL" id="CDL01377.1"/>
    </source>
</evidence>
<dbReference type="Gene3D" id="3.40.50.1820">
    <property type="entry name" value="alpha/beta hydrolase"/>
    <property type="match status" value="1"/>
</dbReference>
<organism evidence="3 4">
    <name type="scientific">Magnetospirillum gryphiswaldense (strain DSM 6361 / JCM 21280 / NBRC 15271 / MSR-1)</name>
    <dbReference type="NCBI Taxonomy" id="431944"/>
    <lineage>
        <taxon>Bacteria</taxon>
        <taxon>Pseudomonadati</taxon>
        <taxon>Pseudomonadota</taxon>
        <taxon>Alphaproteobacteria</taxon>
        <taxon>Rhodospirillales</taxon>
        <taxon>Rhodospirillaceae</taxon>
        <taxon>Magnetospirillum</taxon>
    </lineage>
</organism>
<dbReference type="PANTHER" id="PTHR46438">
    <property type="entry name" value="ALPHA/BETA-HYDROLASES SUPERFAMILY PROTEIN"/>
    <property type="match status" value="1"/>
</dbReference>